<dbReference type="SUPFAM" id="SSF53448">
    <property type="entry name" value="Nucleotide-diphospho-sugar transferases"/>
    <property type="match status" value="1"/>
</dbReference>
<feature type="transmembrane region" description="Helical" evidence="1">
    <location>
        <begin position="337"/>
        <end position="358"/>
    </location>
</feature>
<dbReference type="CAZy" id="GT2">
    <property type="family name" value="Glycosyltransferase Family 2"/>
</dbReference>
<dbReference type="InterPro" id="IPR029044">
    <property type="entry name" value="Nucleotide-diphossugar_trans"/>
</dbReference>
<dbReference type="Pfam" id="PF00535">
    <property type="entry name" value="Glycos_transf_2"/>
    <property type="match status" value="1"/>
</dbReference>
<dbReference type="STRING" id="572546.Arcpr_1195"/>
<reference evidence="4 5" key="1">
    <citation type="journal article" date="2010" name="Stand. Genomic Sci.">
        <title>Complete genome sequence of Archaeoglobus profundus type strain (AV18).</title>
        <authorList>
            <person name="von Jan M."/>
            <person name="Lapidus A."/>
            <person name="Del Rio T.G."/>
            <person name="Copeland A."/>
            <person name="Tice H."/>
            <person name="Cheng J.F."/>
            <person name="Lucas S."/>
            <person name="Chen F."/>
            <person name="Nolan M."/>
            <person name="Goodwin L."/>
            <person name="Han C."/>
            <person name="Pitluck S."/>
            <person name="Liolios K."/>
            <person name="Ivanova N."/>
            <person name="Mavromatis K."/>
            <person name="Ovchinnikova G."/>
            <person name="Chertkov O."/>
            <person name="Pati A."/>
            <person name="Chen A."/>
            <person name="Palaniappan K."/>
            <person name="Land M."/>
            <person name="Hauser L."/>
            <person name="Chang Y.J."/>
            <person name="Jeffries C.D."/>
            <person name="Saunders E."/>
            <person name="Brettin T."/>
            <person name="Detter J.C."/>
            <person name="Chain P."/>
            <person name="Eichinger K."/>
            <person name="Huber H."/>
            <person name="Spring S."/>
            <person name="Rohde M."/>
            <person name="Goker M."/>
            <person name="Wirth R."/>
            <person name="Woyke T."/>
            <person name="Bristow J."/>
            <person name="Eisen J.A."/>
            <person name="Markowitz V."/>
            <person name="Hugenholtz P."/>
            <person name="Kyrpides N.C."/>
            <person name="Klenk H.P."/>
        </authorList>
    </citation>
    <scope>NUCLEOTIDE SEQUENCE [LARGE SCALE GENOMIC DNA]</scope>
    <source>
        <strain evidence="5">DSM 5631 / JCM 9629 / NBRC 100127 / Av18</strain>
    </source>
</reference>
<evidence type="ECO:0000256" key="1">
    <source>
        <dbReference type="SAM" id="Phobius"/>
    </source>
</evidence>
<dbReference type="InterPro" id="IPR001173">
    <property type="entry name" value="Glyco_trans_2-like"/>
</dbReference>
<feature type="domain" description="Glycosyltransferase 2-like" evidence="2">
    <location>
        <begin position="4"/>
        <end position="161"/>
    </location>
</feature>
<keyword evidence="5" id="KW-1185">Reference proteome</keyword>
<dbReference type="GO" id="GO:0016740">
    <property type="term" value="F:transferase activity"/>
    <property type="evidence" value="ECO:0007669"/>
    <property type="project" value="UniProtKB-KW"/>
</dbReference>
<organism evidence="4 5">
    <name type="scientific">Archaeoglobus profundus (strain DSM 5631 / JCM 9629 / NBRC 100127 / Av18)</name>
    <dbReference type="NCBI Taxonomy" id="572546"/>
    <lineage>
        <taxon>Archaea</taxon>
        <taxon>Methanobacteriati</taxon>
        <taxon>Methanobacteriota</taxon>
        <taxon>Archaeoglobi</taxon>
        <taxon>Archaeoglobales</taxon>
        <taxon>Archaeoglobaceae</taxon>
        <taxon>Archaeoglobus</taxon>
    </lineage>
</organism>
<dbReference type="GeneID" id="8739877"/>
<evidence type="ECO:0000259" key="3">
    <source>
        <dbReference type="Pfam" id="PF26629"/>
    </source>
</evidence>
<evidence type="ECO:0000313" key="5">
    <source>
        <dbReference type="Proteomes" id="UP000001901"/>
    </source>
</evidence>
<evidence type="ECO:0000259" key="2">
    <source>
        <dbReference type="Pfam" id="PF00535"/>
    </source>
</evidence>
<dbReference type="eggNOG" id="arCOG00894">
    <property type="taxonomic scope" value="Archaea"/>
</dbReference>
<feature type="transmembrane region" description="Helical" evidence="1">
    <location>
        <begin position="298"/>
        <end position="321"/>
    </location>
</feature>
<protein>
    <submittedName>
        <fullName evidence="4">Glycosyl transferase family 2</fullName>
    </submittedName>
</protein>
<feature type="domain" description="Low-salt glycan biosynthesis hexosyltransferase Agl6 C-terminal transmembrane region" evidence="3">
    <location>
        <begin position="272"/>
        <end position="361"/>
    </location>
</feature>
<dbReference type="Proteomes" id="UP000001901">
    <property type="component" value="Chromosome"/>
</dbReference>
<dbReference type="PaxDb" id="572546-Arcpr_1195"/>
<dbReference type="PANTHER" id="PTHR48090:SF7">
    <property type="entry name" value="RFBJ PROTEIN"/>
    <property type="match status" value="1"/>
</dbReference>
<dbReference type="CDD" id="cd04179">
    <property type="entry name" value="DPM_DPG-synthase_like"/>
    <property type="match status" value="1"/>
</dbReference>
<proteinExistence type="predicted"/>
<keyword evidence="1" id="KW-0472">Membrane</keyword>
<dbReference type="Gene3D" id="3.90.550.10">
    <property type="entry name" value="Spore Coat Polysaccharide Biosynthesis Protein SpsA, Chain A"/>
    <property type="match status" value="1"/>
</dbReference>
<keyword evidence="1" id="KW-1133">Transmembrane helix</keyword>
<dbReference type="InterPro" id="IPR058718">
    <property type="entry name" value="Agl6_TM_C"/>
</dbReference>
<dbReference type="OrthoDB" id="103472at2157"/>
<name>D2RDQ3_ARCPA</name>
<dbReference type="Pfam" id="PF26629">
    <property type="entry name" value="GT2_TM_C"/>
    <property type="match status" value="1"/>
</dbReference>
<dbReference type="HOGENOM" id="CLU_033536_4_0_2"/>
<dbReference type="KEGG" id="apo:Arcpr_1195"/>
<feature type="transmembrane region" description="Helical" evidence="1">
    <location>
        <begin position="254"/>
        <end position="277"/>
    </location>
</feature>
<keyword evidence="1" id="KW-0812">Transmembrane</keyword>
<sequence length="368" mass="41627">MRVSVILPTKDEEGNIRDLIDRCKKILDNFEYEIIVVDDSNDRTPEIAESMGAKVVRNVKGYGNAYIEGFKVAKGDYIVMLDADGSYDPCEIPKLLEPLIRGDADFVIGSRFKGKIMPKAMPWHHRYIGNPLLTKIMNALFKTKITDAHSGMRAIKREALLKLSLKCPGMEFASEMIIEAVRKGLRIVEVPITYYPRKGKSKLRSFRDGWRHLRFMLLYSPTALFVIPSLALLTAGIILITYVLLLDPIRTHSLVLGSLLTVLGLQTFFFGVVSKIYSVEIGLTKEDRITKFFSRYSVLEEGILVGLILLSIGFAVGYYVFKVWYESGFGQLNQLNMAILSFLLMTIGIQIILNSLFISSLRLRTSYE</sequence>
<dbReference type="PANTHER" id="PTHR48090">
    <property type="entry name" value="UNDECAPRENYL-PHOSPHATE 4-DEOXY-4-FORMAMIDO-L-ARABINOSE TRANSFERASE-RELATED"/>
    <property type="match status" value="1"/>
</dbReference>
<dbReference type="FunFam" id="3.90.550.10:FF:000129">
    <property type="entry name" value="Glycosyltransferase family 2 protein"/>
    <property type="match status" value="1"/>
</dbReference>
<feature type="transmembrane region" description="Helical" evidence="1">
    <location>
        <begin position="217"/>
        <end position="242"/>
    </location>
</feature>
<accession>D2RDQ3</accession>
<dbReference type="InterPro" id="IPR050256">
    <property type="entry name" value="Glycosyltransferase_2"/>
</dbReference>
<dbReference type="EMBL" id="CP001857">
    <property type="protein sequence ID" value="ADB58247.1"/>
    <property type="molecule type" value="Genomic_DNA"/>
</dbReference>
<keyword evidence="4" id="KW-0808">Transferase</keyword>
<dbReference type="RefSeq" id="WP_012940583.1">
    <property type="nucleotide sequence ID" value="NC_013741.1"/>
</dbReference>
<evidence type="ECO:0000313" key="4">
    <source>
        <dbReference type="EMBL" id="ADB58247.1"/>
    </source>
</evidence>
<gene>
    <name evidence="4" type="ordered locus">Arcpr_1195</name>
</gene>
<dbReference type="AlphaFoldDB" id="D2RDQ3"/>